<feature type="transmembrane region" description="Helical" evidence="7">
    <location>
        <begin position="250"/>
        <end position="268"/>
    </location>
</feature>
<dbReference type="Pfam" id="PF00664">
    <property type="entry name" value="ABC_membrane"/>
    <property type="match status" value="1"/>
</dbReference>
<dbReference type="RefSeq" id="WP_055769479.1">
    <property type="nucleotide sequence ID" value="NZ_LDJG01000003.1"/>
</dbReference>
<evidence type="ECO:0000256" key="4">
    <source>
        <dbReference type="ARBA" id="ARBA00022840"/>
    </source>
</evidence>
<dbReference type="NCBIfam" id="TIGR02868">
    <property type="entry name" value="CydC"/>
    <property type="match status" value="1"/>
</dbReference>
<dbReference type="InterPro" id="IPR039421">
    <property type="entry name" value="Type_1_exporter"/>
</dbReference>
<dbReference type="InterPro" id="IPR014223">
    <property type="entry name" value="ABC_CydC/D"/>
</dbReference>
<dbReference type="Gene3D" id="1.20.1560.10">
    <property type="entry name" value="ABC transporter type 1, transmembrane domain"/>
    <property type="match status" value="1"/>
</dbReference>
<dbReference type="SUPFAM" id="SSF52540">
    <property type="entry name" value="P-loop containing nucleoside triphosphate hydrolases"/>
    <property type="match status" value="1"/>
</dbReference>
<feature type="transmembrane region" description="Helical" evidence="7">
    <location>
        <begin position="280"/>
        <end position="305"/>
    </location>
</feature>
<proteinExistence type="predicted"/>
<feature type="domain" description="ABC transmembrane type-1" evidence="9">
    <location>
        <begin position="19"/>
        <end position="307"/>
    </location>
</feature>
<evidence type="ECO:0000256" key="6">
    <source>
        <dbReference type="ARBA" id="ARBA00023136"/>
    </source>
</evidence>
<evidence type="ECO:0000259" key="9">
    <source>
        <dbReference type="PROSITE" id="PS50929"/>
    </source>
</evidence>
<dbReference type="InterPro" id="IPR011527">
    <property type="entry name" value="ABC1_TM_dom"/>
</dbReference>
<dbReference type="Pfam" id="PF00005">
    <property type="entry name" value="ABC_tran"/>
    <property type="match status" value="1"/>
</dbReference>
<dbReference type="GO" id="GO:0005524">
    <property type="term" value="F:ATP binding"/>
    <property type="evidence" value="ECO:0007669"/>
    <property type="project" value="UniProtKB-KW"/>
</dbReference>
<name>A0ABR5NNS0_9GAMM</name>
<dbReference type="InterPro" id="IPR036640">
    <property type="entry name" value="ABC1_TM_sf"/>
</dbReference>
<dbReference type="PROSITE" id="PS50893">
    <property type="entry name" value="ABC_TRANSPORTER_2"/>
    <property type="match status" value="1"/>
</dbReference>
<dbReference type="InterPro" id="IPR027417">
    <property type="entry name" value="P-loop_NTPase"/>
</dbReference>
<evidence type="ECO:0000256" key="5">
    <source>
        <dbReference type="ARBA" id="ARBA00022989"/>
    </source>
</evidence>
<dbReference type="InterPro" id="IPR003593">
    <property type="entry name" value="AAA+_ATPase"/>
</dbReference>
<evidence type="ECO:0000313" key="10">
    <source>
        <dbReference type="EMBL" id="KRG60377.1"/>
    </source>
</evidence>
<dbReference type="EMBL" id="LDJG01000003">
    <property type="protein sequence ID" value="KRG60377.1"/>
    <property type="molecule type" value="Genomic_DNA"/>
</dbReference>
<keyword evidence="5 7" id="KW-1133">Transmembrane helix</keyword>
<reference evidence="10 11" key="1">
    <citation type="submission" date="2015-05" db="EMBL/GenBank/DDBJ databases">
        <title>Genome sequencing and analysis of members of genus Stenotrophomonas.</title>
        <authorList>
            <person name="Patil P.P."/>
            <person name="Midha S."/>
            <person name="Patil P.B."/>
        </authorList>
    </citation>
    <scope>NUCLEOTIDE SEQUENCE [LARGE SCALE GENOMIC DNA]</scope>
    <source>
        <strain evidence="10 11">DSM 12575</strain>
    </source>
</reference>
<dbReference type="Gene3D" id="3.40.50.300">
    <property type="entry name" value="P-loop containing nucleotide triphosphate hydrolases"/>
    <property type="match status" value="1"/>
</dbReference>
<dbReference type="SUPFAM" id="SSF90123">
    <property type="entry name" value="ABC transporter transmembrane region"/>
    <property type="match status" value="1"/>
</dbReference>
<comment type="caution">
    <text evidence="10">The sequence shown here is derived from an EMBL/GenBank/DDBJ whole genome shotgun (WGS) entry which is preliminary data.</text>
</comment>
<dbReference type="PANTHER" id="PTHR24221:SF654">
    <property type="entry name" value="ATP-BINDING CASSETTE SUB-FAMILY B MEMBER 6"/>
    <property type="match status" value="1"/>
</dbReference>
<dbReference type="SMART" id="SM00382">
    <property type="entry name" value="AAA"/>
    <property type="match status" value="1"/>
</dbReference>
<dbReference type="CDD" id="cd03228">
    <property type="entry name" value="ABCC_MRP_Like"/>
    <property type="match status" value="1"/>
</dbReference>
<keyword evidence="4 10" id="KW-0067">ATP-binding</keyword>
<feature type="transmembrane region" description="Helical" evidence="7">
    <location>
        <begin position="42"/>
        <end position="61"/>
    </location>
</feature>
<feature type="domain" description="ABC transporter" evidence="8">
    <location>
        <begin position="341"/>
        <end position="564"/>
    </location>
</feature>
<dbReference type="InterPro" id="IPR017871">
    <property type="entry name" value="ABC_transporter-like_CS"/>
</dbReference>
<gene>
    <name evidence="10" type="ORF">ABB22_03235</name>
</gene>
<evidence type="ECO:0000259" key="8">
    <source>
        <dbReference type="PROSITE" id="PS50893"/>
    </source>
</evidence>
<evidence type="ECO:0000256" key="2">
    <source>
        <dbReference type="ARBA" id="ARBA00022692"/>
    </source>
</evidence>
<keyword evidence="2 7" id="KW-0812">Transmembrane</keyword>
<dbReference type="PROSITE" id="PS00211">
    <property type="entry name" value="ABC_TRANSPORTER_1"/>
    <property type="match status" value="1"/>
</dbReference>
<organism evidence="10 11">
    <name type="scientific">Stenotrophomonas nitritireducens</name>
    <dbReference type="NCBI Taxonomy" id="83617"/>
    <lineage>
        <taxon>Bacteria</taxon>
        <taxon>Pseudomonadati</taxon>
        <taxon>Pseudomonadota</taxon>
        <taxon>Gammaproteobacteria</taxon>
        <taxon>Lysobacterales</taxon>
        <taxon>Lysobacteraceae</taxon>
        <taxon>Stenotrophomonas</taxon>
    </lineage>
</organism>
<dbReference type="PROSITE" id="PS50929">
    <property type="entry name" value="ABC_TM1F"/>
    <property type="match status" value="1"/>
</dbReference>
<protein>
    <submittedName>
        <fullName evidence="10">ABC transporter ATP-binding protein</fullName>
    </submittedName>
</protein>
<feature type="transmembrane region" description="Helical" evidence="7">
    <location>
        <begin position="134"/>
        <end position="157"/>
    </location>
</feature>
<dbReference type="Proteomes" id="UP000050902">
    <property type="component" value="Unassembled WGS sequence"/>
</dbReference>
<feature type="transmembrane region" description="Helical" evidence="7">
    <location>
        <begin position="163"/>
        <end position="183"/>
    </location>
</feature>
<keyword evidence="3" id="KW-0547">Nucleotide-binding</keyword>
<keyword evidence="6 7" id="KW-0472">Membrane</keyword>
<keyword evidence="11" id="KW-1185">Reference proteome</keyword>
<accession>A0ABR5NNS0</accession>
<dbReference type="PANTHER" id="PTHR24221">
    <property type="entry name" value="ATP-BINDING CASSETTE SUB-FAMILY B"/>
    <property type="match status" value="1"/>
</dbReference>
<evidence type="ECO:0000256" key="7">
    <source>
        <dbReference type="SAM" id="Phobius"/>
    </source>
</evidence>
<comment type="subcellular location">
    <subcellularLocation>
        <location evidence="1">Cell membrane</location>
        <topology evidence="1">Multi-pass membrane protein</topology>
    </subcellularLocation>
</comment>
<feature type="transmembrane region" description="Helical" evidence="7">
    <location>
        <begin position="18"/>
        <end position="36"/>
    </location>
</feature>
<evidence type="ECO:0000313" key="11">
    <source>
        <dbReference type="Proteomes" id="UP000050902"/>
    </source>
</evidence>
<evidence type="ECO:0000256" key="1">
    <source>
        <dbReference type="ARBA" id="ARBA00004651"/>
    </source>
</evidence>
<evidence type="ECO:0000256" key="3">
    <source>
        <dbReference type="ARBA" id="ARBA00022741"/>
    </source>
</evidence>
<sequence>MSGDDSLRVVFARHRWRLLLAVVLLLVTMLAGIGLLGLSGGFLTAAALAGALGAGATFNFFSPSAGIRALTLVRIASRYFEKLVGHDATLRIARDLRVWFFRRALPLAPARLGGTRTGELLARLMSDIGEVDGLLVRAVGPLLALAGSALATIAVAACIHWPAAALLLLLSLLVGIGVPVLAVRHGDAGEAARALHRTRLRALAYEGLEGAADLAALGALDDWRARVEGAARQLAGDDHRRRGRLIAGNVLHSACAGLGLLAMLWLALSAFQDGRIEAPLAATLVFLTVALLEVAAGCGLAWQALQSARISAARLRAIVEQPPSVVDPASPHSLPEPPATLSFEQVVFAWPGETRRLLDGIDLQLRPGERIAIRGDSGCGKTTLSALLLRLWDPQQGSVRWGGVDLREVAQDDWHRRVAWLPQGAPVFAGSIADNLRLGDPQADEARLWAVLEQVRLGEWARHQGGLSAWVGENGATMSAGQARRLAMARALLRDAPLMVLDEPTEGLDVDTADALLVDLAQALGPRSLLMITHGHLPEGVVHRQYRLQSGRLMPETGEVRSQVIEPS</sequence>
<dbReference type="InterPro" id="IPR003439">
    <property type="entry name" value="ABC_transporter-like_ATP-bd"/>
</dbReference>